<name>A0A8H7PEV6_MORIS</name>
<keyword evidence="5 8" id="KW-0808">Transferase</keyword>
<dbReference type="InterPro" id="IPR002877">
    <property type="entry name" value="RNA_MeTrfase_FtsJ_dom"/>
</dbReference>
<feature type="region of interest" description="Disordered" evidence="9">
    <location>
        <begin position="489"/>
        <end position="575"/>
    </location>
</feature>
<dbReference type="Pfam" id="PF07780">
    <property type="entry name" value="Spb1_C"/>
    <property type="match status" value="1"/>
</dbReference>
<dbReference type="OrthoDB" id="1287559at2759"/>
<feature type="domain" description="DUF3381" evidence="12">
    <location>
        <begin position="236"/>
        <end position="386"/>
    </location>
</feature>
<dbReference type="PANTHER" id="PTHR10920:SF13">
    <property type="entry name" value="PRE-RRNA 2'-O-RIBOSE RNA METHYLTRANSFERASE FTSJ3"/>
    <property type="match status" value="1"/>
</dbReference>
<dbReference type="FunFam" id="3.40.50.150:FF:000004">
    <property type="entry name" value="AdoMet-dependent rRNA methyltransferase SPB1"/>
    <property type="match status" value="1"/>
</dbReference>
<evidence type="ECO:0000256" key="2">
    <source>
        <dbReference type="ARBA" id="ARBA00022517"/>
    </source>
</evidence>
<feature type="binding site" evidence="8">
    <location>
        <position position="78"/>
    </location>
    <ligand>
        <name>S-adenosyl-L-methionine</name>
        <dbReference type="ChEBI" id="CHEBI:59789"/>
    </ligand>
</feature>
<feature type="domain" description="Ribosomal RNA methyltransferase FtsJ" evidence="10">
    <location>
        <begin position="26"/>
        <end position="202"/>
    </location>
</feature>
<sequence>MPQKRDKKSSKGRLDKYYHLAKEQGFRARSAFKLVQLNKKYGFLEKSRVLIDLCAAPGGWLQVASKYMPQSSLIIGVDLAPIKPIPNIITFQDDITTEKCRQNLRQEMKTWKADVVLHDGAPNVGAAWTQDAFSQSELVLMSLKLATEFLVKGGTFVTKVFRSKDYNNLIWVFQQLFKKVEATKPPSSRNVSAEIFVVCQDFVAPKKLDPRFLDPKAVFAELEAEEKSKQVDIFHPEKKKRQREGYEDGNYTLHKKADIMEFIQAQDPINVLGSYNQFVFESDEAKELLKHALMTEDIKTDVADLKVLGKKDFKALLKWRSAIRDEHKLDLKAEKAAQPLKMTEVEPMDEDEAIETELSNLTKEEATRARRARRKANEKRAKNLQRMQLNMVVPADIGMEQEGPDGHQTLFGLSNINKAGALQTVRKGDMSQLDIQEGMPDDDDYHVDEPEEQQDGYIDSDDDKLELEKQLDAMYEVYIERQAERDAKYKVKKMRAKEDEWKGFDKKDESDDDMVSDEGEQRKNKDEDFSDESDSESDDEEHIANLMKKKPKNPLLVDLSNEEAEMSKVTKTGLTKKAAMFFDQEAFKGIEGFDLEGEGEDESDESEEEDDDDELEEFDQEESDSELQEVPSVNGKKRKAEEPLEEDDDSDFEMVAAEQDEDELSNDEMWDGKEDKTSKAVKKSQELGLITAEAMTLARQLANKEKTKSDLIDEGFTREAFREKGGLPQWFMDDEERHNRVNIPVTKEAINAIREKLKALDARPIKKIAEAKARKKFKASQRLEKAKRKATDIADNPDMSEKEKATSIGKLLQRATKSKPKKDVKVVVAKGSNRGVQGRPKGVKGRYKMVDSHSIQKQVWHMQQNVRKDISSEAIIVNVLDELDIIINRSYDQHTTIGIDTLTVDTEDDDGMKATYHDLQTAKRIAGNWLIRLISSGDLSDELTDRAAQVLAHFSGRGGAGAITRTWHFEYLNPDGEKCTEDIQIHEPTFIENDLGFKTWGAAPLLARKLIQENLIPNISTARILELGTGTGMVGLMCAKLGAREVCMTDYHPSVLQNVARNIALNGCQNTVVKKLDFFEIAQLRPPQDAAEVAEWNTQAFDVVIGSDLLYEMDHALSLPHVVGKLMKDVFHFLIPLRDRYYQEEVVTFEQKMAEQGFVAIVQEDLEYEEQEGQILQYRYYQWRR</sequence>
<dbReference type="InterPro" id="IPR019410">
    <property type="entry name" value="Methyltransf_16"/>
</dbReference>
<dbReference type="EMBL" id="JAEPQZ010000016">
    <property type="protein sequence ID" value="KAG2172662.1"/>
    <property type="molecule type" value="Genomic_DNA"/>
</dbReference>
<evidence type="ECO:0000259" key="11">
    <source>
        <dbReference type="Pfam" id="PF07780"/>
    </source>
</evidence>
<reference evidence="13" key="1">
    <citation type="submission" date="2020-12" db="EMBL/GenBank/DDBJ databases">
        <title>Metabolic potential, ecology and presence of endohyphal bacteria is reflected in genomic diversity of Mucoromycotina.</title>
        <authorList>
            <person name="Muszewska A."/>
            <person name="Okrasinska A."/>
            <person name="Steczkiewicz K."/>
            <person name="Drgas O."/>
            <person name="Orlowska M."/>
            <person name="Perlinska-Lenart U."/>
            <person name="Aleksandrzak-Piekarczyk T."/>
            <person name="Szatraj K."/>
            <person name="Zielenkiewicz U."/>
            <person name="Pilsyk S."/>
            <person name="Malc E."/>
            <person name="Mieczkowski P."/>
            <person name="Kruszewska J.S."/>
            <person name="Biernat P."/>
            <person name="Pawlowska J."/>
        </authorList>
    </citation>
    <scope>NUCLEOTIDE SEQUENCE</scope>
    <source>
        <strain evidence="13">WA0000067209</strain>
    </source>
</reference>
<evidence type="ECO:0000256" key="3">
    <source>
        <dbReference type="ARBA" id="ARBA00022552"/>
    </source>
</evidence>
<comment type="similarity">
    <text evidence="8">Belongs to the class I-like SAM-binding methyltransferase superfamily. RNA methyltransferase RlmE family. SPB1 subfamily.</text>
</comment>
<evidence type="ECO:0008006" key="15">
    <source>
        <dbReference type="Google" id="ProtNLM"/>
    </source>
</evidence>
<keyword evidence="6 8" id="KW-0949">S-adenosyl-L-methionine</keyword>
<dbReference type="GO" id="GO:0000463">
    <property type="term" value="P:maturation of LSU-rRNA from tricistronic rRNA transcript (SSU-rRNA, 5.8S rRNA, LSU-rRNA)"/>
    <property type="evidence" value="ECO:0007669"/>
    <property type="project" value="TreeGrafter"/>
</dbReference>
<dbReference type="Pfam" id="PF01728">
    <property type="entry name" value="FtsJ"/>
    <property type="match status" value="1"/>
</dbReference>
<keyword evidence="2 8" id="KW-0690">Ribosome biogenesis</keyword>
<proteinExistence type="inferred from homology"/>
<evidence type="ECO:0000256" key="8">
    <source>
        <dbReference type="HAMAP-Rule" id="MF_03163"/>
    </source>
</evidence>
<evidence type="ECO:0000256" key="9">
    <source>
        <dbReference type="SAM" id="MobiDB-lite"/>
    </source>
</evidence>
<dbReference type="CDD" id="cd02440">
    <property type="entry name" value="AdoMet_MTases"/>
    <property type="match status" value="1"/>
</dbReference>
<evidence type="ECO:0000313" key="14">
    <source>
        <dbReference type="Proteomes" id="UP000654370"/>
    </source>
</evidence>
<dbReference type="InterPro" id="IPR029063">
    <property type="entry name" value="SAM-dependent_MTases_sf"/>
</dbReference>
<dbReference type="Gene3D" id="3.40.50.150">
    <property type="entry name" value="Vaccinia Virus protein VP39"/>
    <property type="match status" value="2"/>
</dbReference>
<gene>
    <name evidence="13" type="ORF">INT43_000009</name>
</gene>
<feature type="active site" description="Proton acceptor" evidence="8">
    <location>
        <position position="159"/>
    </location>
</feature>
<evidence type="ECO:0000256" key="6">
    <source>
        <dbReference type="ARBA" id="ARBA00022691"/>
    </source>
</evidence>
<evidence type="ECO:0000313" key="13">
    <source>
        <dbReference type="EMBL" id="KAG2172662.1"/>
    </source>
</evidence>
<evidence type="ECO:0000256" key="1">
    <source>
        <dbReference type="ARBA" id="ARBA00004604"/>
    </source>
</evidence>
<protein>
    <recommendedName>
        <fullName evidence="15">AdoMet-dependent rRNA methyltransferase SPB1</fullName>
    </recommendedName>
</protein>
<evidence type="ECO:0000256" key="5">
    <source>
        <dbReference type="ARBA" id="ARBA00022679"/>
    </source>
</evidence>
<feature type="binding site" evidence="8">
    <location>
        <position position="60"/>
    </location>
    <ligand>
        <name>S-adenosyl-L-methionine</name>
        <dbReference type="ChEBI" id="CHEBI:59789"/>
    </ligand>
</feature>
<feature type="compositionally biased region" description="Acidic residues" evidence="9">
    <location>
        <begin position="593"/>
        <end position="627"/>
    </location>
</feature>
<evidence type="ECO:0000259" key="10">
    <source>
        <dbReference type="Pfam" id="PF01728"/>
    </source>
</evidence>
<dbReference type="GO" id="GO:0030687">
    <property type="term" value="C:preribosome, large subunit precursor"/>
    <property type="evidence" value="ECO:0007669"/>
    <property type="project" value="TreeGrafter"/>
</dbReference>
<dbReference type="GO" id="GO:0016435">
    <property type="term" value="F:rRNA (guanine) methyltransferase activity"/>
    <property type="evidence" value="ECO:0007669"/>
    <property type="project" value="TreeGrafter"/>
</dbReference>
<keyword evidence="3 8" id="KW-0698">rRNA processing</keyword>
<dbReference type="PANTHER" id="PTHR10920">
    <property type="entry name" value="RIBOSOMAL RNA METHYLTRANSFERASE"/>
    <property type="match status" value="1"/>
</dbReference>
<feature type="region of interest" description="Disordered" evidence="9">
    <location>
        <begin position="589"/>
        <end position="680"/>
    </location>
</feature>
<dbReference type="InterPro" id="IPR024576">
    <property type="entry name" value="rRNA_MeTfrase_Spb1_DUF3381"/>
</dbReference>
<dbReference type="InterPro" id="IPR012920">
    <property type="entry name" value="rRNA_MeTfrase_SPB1-like_C"/>
</dbReference>
<accession>A0A8H7PEV6</accession>
<dbReference type="HAMAP" id="MF_01547">
    <property type="entry name" value="RNA_methyltr_E"/>
    <property type="match status" value="1"/>
</dbReference>
<feature type="binding site" evidence="8">
    <location>
        <position position="119"/>
    </location>
    <ligand>
        <name>S-adenosyl-L-methionine</name>
        <dbReference type="ChEBI" id="CHEBI:59789"/>
    </ligand>
</feature>
<evidence type="ECO:0000256" key="7">
    <source>
        <dbReference type="ARBA" id="ARBA00023242"/>
    </source>
</evidence>
<feature type="compositionally biased region" description="Acidic residues" evidence="9">
    <location>
        <begin position="439"/>
        <end position="463"/>
    </location>
</feature>
<feature type="domain" description="Ribosomal RNA methyltransferase SPB1-like C-terminal" evidence="11">
    <location>
        <begin position="646"/>
        <end position="853"/>
    </location>
</feature>
<comment type="subcellular location">
    <subcellularLocation>
        <location evidence="1 8">Nucleus</location>
        <location evidence="1 8">Nucleolus</location>
    </subcellularLocation>
</comment>
<organism evidence="13 14">
    <name type="scientific">Mortierella isabellina</name>
    <name type="common">Filamentous fungus</name>
    <name type="synonym">Umbelopsis isabellina</name>
    <dbReference type="NCBI Taxonomy" id="91625"/>
    <lineage>
        <taxon>Eukaryota</taxon>
        <taxon>Fungi</taxon>
        <taxon>Fungi incertae sedis</taxon>
        <taxon>Mucoromycota</taxon>
        <taxon>Mucoromycotina</taxon>
        <taxon>Umbelopsidomycetes</taxon>
        <taxon>Umbelopsidales</taxon>
        <taxon>Umbelopsidaceae</taxon>
        <taxon>Umbelopsis</taxon>
    </lineage>
</organism>
<dbReference type="InterPro" id="IPR050082">
    <property type="entry name" value="RNA_methyltr_RlmE"/>
</dbReference>
<feature type="compositionally biased region" description="Acidic residues" evidence="9">
    <location>
        <begin position="528"/>
        <end position="541"/>
    </location>
</feature>
<dbReference type="SUPFAM" id="SSF53335">
    <property type="entry name" value="S-adenosyl-L-methionine-dependent methyltransferases"/>
    <property type="match status" value="2"/>
</dbReference>
<dbReference type="InterPro" id="IPR028589">
    <property type="entry name" value="SPB1-like"/>
</dbReference>
<evidence type="ECO:0000259" key="12">
    <source>
        <dbReference type="Pfam" id="PF11861"/>
    </source>
</evidence>
<dbReference type="Pfam" id="PF10294">
    <property type="entry name" value="Methyltransf_16"/>
    <property type="match status" value="1"/>
</dbReference>
<dbReference type="GO" id="GO:0000466">
    <property type="term" value="P:maturation of 5.8S rRNA from tricistronic rRNA transcript (SSU-rRNA, 5.8S rRNA, LSU-rRNA)"/>
    <property type="evidence" value="ECO:0007669"/>
    <property type="project" value="TreeGrafter"/>
</dbReference>
<keyword evidence="4 8" id="KW-0489">Methyltransferase</keyword>
<dbReference type="Proteomes" id="UP000654370">
    <property type="component" value="Unassembled WGS sequence"/>
</dbReference>
<dbReference type="Pfam" id="PF11861">
    <property type="entry name" value="DUF3381"/>
    <property type="match status" value="1"/>
</dbReference>
<feature type="compositionally biased region" description="Basic and acidic residues" evidence="9">
    <location>
        <begin position="496"/>
        <end position="509"/>
    </location>
</feature>
<dbReference type="HAMAP" id="MF_03163">
    <property type="entry name" value="RNA_methyltr_E_SPB1"/>
    <property type="match status" value="1"/>
</dbReference>
<dbReference type="AlphaFoldDB" id="A0A8H7PEV6"/>
<dbReference type="InterPro" id="IPR015507">
    <property type="entry name" value="rRNA-MeTfrase_E"/>
</dbReference>
<keyword evidence="7 8" id="KW-0539">Nucleus</keyword>
<dbReference type="GO" id="GO:0008650">
    <property type="term" value="F:rRNA (uridine-2'-O-)-methyltransferase activity"/>
    <property type="evidence" value="ECO:0007669"/>
    <property type="project" value="TreeGrafter"/>
</dbReference>
<comment type="caution">
    <text evidence="13">The sequence shown here is derived from an EMBL/GenBank/DDBJ whole genome shotgun (WGS) entry which is preliminary data.</text>
</comment>
<feature type="binding site" evidence="8">
    <location>
        <position position="94"/>
    </location>
    <ligand>
        <name>S-adenosyl-L-methionine</name>
        <dbReference type="ChEBI" id="CHEBI:59789"/>
    </ligand>
</feature>
<feature type="binding site" evidence="8">
    <location>
        <position position="58"/>
    </location>
    <ligand>
        <name>S-adenosyl-L-methionine</name>
        <dbReference type="ChEBI" id="CHEBI:59789"/>
    </ligand>
</feature>
<feature type="compositionally biased region" description="Acidic residues" evidence="9">
    <location>
        <begin position="643"/>
        <end position="669"/>
    </location>
</feature>
<keyword evidence="14" id="KW-1185">Reference proteome</keyword>
<feature type="region of interest" description="Disordered" evidence="9">
    <location>
        <begin position="434"/>
        <end position="463"/>
    </location>
</feature>
<dbReference type="GO" id="GO:0005730">
    <property type="term" value="C:nucleolus"/>
    <property type="evidence" value="ECO:0007669"/>
    <property type="project" value="UniProtKB-SubCell"/>
</dbReference>
<evidence type="ECO:0000256" key="4">
    <source>
        <dbReference type="ARBA" id="ARBA00022603"/>
    </source>
</evidence>